<evidence type="ECO:0000313" key="2">
    <source>
        <dbReference type="EMBL" id="MCA9754374.1"/>
    </source>
</evidence>
<proteinExistence type="predicted"/>
<feature type="non-terminal residue" evidence="2">
    <location>
        <position position="1"/>
    </location>
</feature>
<evidence type="ECO:0000256" key="1">
    <source>
        <dbReference type="SAM" id="MobiDB-lite"/>
    </source>
</evidence>
<evidence type="ECO:0000313" key="3">
    <source>
        <dbReference type="Proteomes" id="UP000739538"/>
    </source>
</evidence>
<dbReference type="AlphaFoldDB" id="A0A956N833"/>
<organism evidence="2 3">
    <name type="scientific">Eiseniibacteriota bacterium</name>
    <dbReference type="NCBI Taxonomy" id="2212470"/>
    <lineage>
        <taxon>Bacteria</taxon>
        <taxon>Candidatus Eiseniibacteriota</taxon>
    </lineage>
</organism>
<comment type="caution">
    <text evidence="2">The sequence shown here is derived from an EMBL/GenBank/DDBJ whole genome shotgun (WGS) entry which is preliminary data.</text>
</comment>
<accession>A0A956N833</accession>
<gene>
    <name evidence="2" type="ORF">KDA27_01120</name>
</gene>
<feature type="compositionally biased region" description="Basic and acidic residues" evidence="1">
    <location>
        <begin position="24"/>
        <end position="36"/>
    </location>
</feature>
<dbReference type="EMBL" id="JAGQHS010000003">
    <property type="protein sequence ID" value="MCA9754374.1"/>
    <property type="molecule type" value="Genomic_DNA"/>
</dbReference>
<sequence>AVDANAIADAKVASDLIASTGSSKAEDERAADELVHGHATPSEGELVHEDPIANVEVLAHDNGIVTPDEVEDDEVRDDDITAPAPSTEAHVPHLTRVSWEIGVPMETRVRVTLHDGTGEMLRELFDGVLAAGVHECDAQVPVDALSRVGSLGYLRMELPGGRWQQSIYVPPDEALGADGPASVDAPAEADERA</sequence>
<feature type="region of interest" description="Disordered" evidence="1">
    <location>
        <begin position="18"/>
        <end position="44"/>
    </location>
</feature>
<dbReference type="Proteomes" id="UP000739538">
    <property type="component" value="Unassembled WGS sequence"/>
</dbReference>
<reference evidence="2" key="1">
    <citation type="submission" date="2020-04" db="EMBL/GenBank/DDBJ databases">
        <authorList>
            <person name="Zhang T."/>
        </authorList>
    </citation>
    <scope>NUCLEOTIDE SEQUENCE</scope>
    <source>
        <strain evidence="2">HKST-UBA02</strain>
    </source>
</reference>
<feature type="region of interest" description="Disordered" evidence="1">
    <location>
        <begin position="171"/>
        <end position="193"/>
    </location>
</feature>
<protein>
    <submittedName>
        <fullName evidence="2">Uncharacterized protein</fullName>
    </submittedName>
</protein>
<name>A0A956N833_UNCEI</name>
<reference evidence="2" key="2">
    <citation type="journal article" date="2021" name="Microbiome">
        <title>Successional dynamics and alternative stable states in a saline activated sludge microbial community over 9 years.</title>
        <authorList>
            <person name="Wang Y."/>
            <person name="Ye J."/>
            <person name="Ju F."/>
            <person name="Liu L."/>
            <person name="Boyd J.A."/>
            <person name="Deng Y."/>
            <person name="Parks D.H."/>
            <person name="Jiang X."/>
            <person name="Yin X."/>
            <person name="Woodcroft B.J."/>
            <person name="Tyson G.W."/>
            <person name="Hugenholtz P."/>
            <person name="Polz M.F."/>
            <person name="Zhang T."/>
        </authorList>
    </citation>
    <scope>NUCLEOTIDE SEQUENCE</scope>
    <source>
        <strain evidence="2">HKST-UBA02</strain>
    </source>
</reference>